<comment type="caution">
    <text evidence="8">The sequence shown here is derived from an EMBL/GenBank/DDBJ whole genome shotgun (WGS) entry which is preliminary data.</text>
</comment>
<keyword evidence="4" id="KW-0720">Serine protease</keyword>
<keyword evidence="6" id="KW-0732">Signal</keyword>
<keyword evidence="2" id="KW-0645">Protease</keyword>
<protein>
    <recommendedName>
        <fullName evidence="7">Peptidase S8/S53 domain-containing protein</fullName>
    </recommendedName>
</protein>
<feature type="domain" description="Peptidase S8/S53" evidence="7">
    <location>
        <begin position="188"/>
        <end position="294"/>
    </location>
</feature>
<accession>A0ABR1RWT6</accession>
<dbReference type="PROSITE" id="PS51892">
    <property type="entry name" value="SUBTILASE"/>
    <property type="match status" value="1"/>
</dbReference>
<evidence type="ECO:0000313" key="9">
    <source>
        <dbReference type="Proteomes" id="UP001444661"/>
    </source>
</evidence>
<proteinExistence type="inferred from homology"/>
<dbReference type="Pfam" id="PF00082">
    <property type="entry name" value="Peptidase_S8"/>
    <property type="match status" value="1"/>
</dbReference>
<dbReference type="Gene3D" id="3.40.50.200">
    <property type="entry name" value="Peptidase S8/S53 domain"/>
    <property type="match status" value="1"/>
</dbReference>
<dbReference type="InterPro" id="IPR000209">
    <property type="entry name" value="Peptidase_S8/S53_dom"/>
</dbReference>
<evidence type="ECO:0000256" key="5">
    <source>
        <dbReference type="PROSITE-ProRule" id="PRU01240"/>
    </source>
</evidence>
<feature type="chain" id="PRO_5046694738" description="Peptidase S8/S53 domain-containing protein" evidence="6">
    <location>
        <begin position="24"/>
        <end position="297"/>
    </location>
</feature>
<feature type="signal peptide" evidence="6">
    <location>
        <begin position="1"/>
        <end position="23"/>
    </location>
</feature>
<reference evidence="8 9" key="1">
    <citation type="submission" date="2023-01" db="EMBL/GenBank/DDBJ databases">
        <title>Analysis of 21 Apiospora genomes using comparative genomics revels a genus with tremendous synthesis potential of carbohydrate active enzymes and secondary metabolites.</title>
        <authorList>
            <person name="Sorensen T."/>
        </authorList>
    </citation>
    <scope>NUCLEOTIDE SEQUENCE [LARGE SCALE GENOMIC DNA]</scope>
    <source>
        <strain evidence="8 9">CBS 33761</strain>
    </source>
</reference>
<dbReference type="InterPro" id="IPR036852">
    <property type="entry name" value="Peptidase_S8/S53_dom_sf"/>
</dbReference>
<keyword evidence="3" id="KW-0378">Hydrolase</keyword>
<evidence type="ECO:0000256" key="4">
    <source>
        <dbReference type="ARBA" id="ARBA00022825"/>
    </source>
</evidence>
<comment type="caution">
    <text evidence="5">Lacks conserved residue(s) required for the propagation of feature annotation.</text>
</comment>
<dbReference type="PRINTS" id="PR00723">
    <property type="entry name" value="SUBTILISIN"/>
</dbReference>
<keyword evidence="9" id="KW-1185">Reference proteome</keyword>
<dbReference type="SUPFAM" id="SSF52743">
    <property type="entry name" value="Subtilisin-like"/>
    <property type="match status" value="1"/>
</dbReference>
<organism evidence="8 9">
    <name type="scientific">Apiospora rasikravindrae</name>
    <dbReference type="NCBI Taxonomy" id="990691"/>
    <lineage>
        <taxon>Eukaryota</taxon>
        <taxon>Fungi</taxon>
        <taxon>Dikarya</taxon>
        <taxon>Ascomycota</taxon>
        <taxon>Pezizomycotina</taxon>
        <taxon>Sordariomycetes</taxon>
        <taxon>Xylariomycetidae</taxon>
        <taxon>Amphisphaeriales</taxon>
        <taxon>Apiosporaceae</taxon>
        <taxon>Apiospora</taxon>
    </lineage>
</organism>
<evidence type="ECO:0000313" key="8">
    <source>
        <dbReference type="EMBL" id="KAK8022366.1"/>
    </source>
</evidence>
<evidence type="ECO:0000256" key="1">
    <source>
        <dbReference type="ARBA" id="ARBA00011073"/>
    </source>
</evidence>
<evidence type="ECO:0000256" key="6">
    <source>
        <dbReference type="SAM" id="SignalP"/>
    </source>
</evidence>
<evidence type="ECO:0000256" key="2">
    <source>
        <dbReference type="ARBA" id="ARBA00022670"/>
    </source>
</evidence>
<dbReference type="Proteomes" id="UP001444661">
    <property type="component" value="Unassembled WGS sequence"/>
</dbReference>
<dbReference type="InterPro" id="IPR015500">
    <property type="entry name" value="Peptidase_S8_subtilisin-rel"/>
</dbReference>
<comment type="similarity">
    <text evidence="1 5">Belongs to the peptidase S8 family.</text>
</comment>
<name>A0ABR1RWT6_9PEZI</name>
<dbReference type="PANTHER" id="PTHR43806:SF66">
    <property type="entry name" value="SERIN ENDOPEPTIDASE"/>
    <property type="match status" value="1"/>
</dbReference>
<dbReference type="InterPro" id="IPR050131">
    <property type="entry name" value="Peptidase_S8_subtilisin-like"/>
</dbReference>
<dbReference type="PANTHER" id="PTHR43806">
    <property type="entry name" value="PEPTIDASE S8"/>
    <property type="match status" value="1"/>
</dbReference>
<sequence>MAPLHSLLWAAVPFLSFIRPSLQARGTLRVDDEHRGTIRTADVAGATAPPIPLVPTQSEPIAVEGAYLIAFEEGYRYNDGFLTKLSDELGIQASLRVDLTGEIFNGVSIQISSNRDIDGVSDVDDTTTEIATLDEVTPPELLPGGSPAHLMDDPAARLAKTQRLGQNYSQTEHLMAQIDQAHAAGYTGKGQKIAIIDSWIDYTHPALGGCLGEGCLVSFGREWLEEDDKNNPDPECKSHATSIAGVIAAQPGTSGPAGYRGGVAPGVQLGSYAIAGCAHGGNDEKLLQALDRASKMA</sequence>
<dbReference type="EMBL" id="JAQQWK010000012">
    <property type="protein sequence ID" value="KAK8022366.1"/>
    <property type="molecule type" value="Genomic_DNA"/>
</dbReference>
<evidence type="ECO:0000259" key="7">
    <source>
        <dbReference type="Pfam" id="PF00082"/>
    </source>
</evidence>
<gene>
    <name evidence="8" type="ORF">PG993_013133</name>
</gene>
<evidence type="ECO:0000256" key="3">
    <source>
        <dbReference type="ARBA" id="ARBA00022801"/>
    </source>
</evidence>